<proteinExistence type="predicted"/>
<evidence type="ECO:0000313" key="5">
    <source>
        <dbReference type="Proteomes" id="UP000825002"/>
    </source>
</evidence>
<dbReference type="Gene3D" id="1.10.472.80">
    <property type="entry name" value="Ypt/Rab-GAP domain of gyp1p, domain 3"/>
    <property type="match status" value="1"/>
</dbReference>
<dbReference type="PROSITE" id="PS50086">
    <property type="entry name" value="TBC_RABGAP"/>
    <property type="match status" value="1"/>
</dbReference>
<feature type="compositionally biased region" description="Low complexity" evidence="2">
    <location>
        <begin position="481"/>
        <end position="495"/>
    </location>
</feature>
<feature type="non-terminal residue" evidence="4">
    <location>
        <position position="1"/>
    </location>
</feature>
<keyword evidence="5" id="KW-1185">Reference proteome</keyword>
<feature type="coiled-coil region" evidence="1">
    <location>
        <begin position="667"/>
        <end position="720"/>
    </location>
</feature>
<dbReference type="InterPro" id="IPR050302">
    <property type="entry name" value="Rab_GAP_TBC_domain"/>
</dbReference>
<gene>
    <name evidence="4" type="primary">Evi5</name>
    <name evidence="4" type="ORF">GZH46_00002</name>
</gene>
<sequence>MNDELWLTWVNVVGDWTSYKDKKDDYIRDLVRRGVPANQRAAIWKLLANAQATQDLLEKYKEALKKQSPCEKLIQRDIARTYPSVDYFKDESGPGQEGLFNVIKAYSVYDQEVGYCQGSAFIVGLLLMQLSEEDTFVMLCKIMKEYKMREIYKPTMADLGLCIYQLECLVQELIPELHVHFVSQNFHTSMYSSSWFCTLFTSYLPIDMAYRVMDLFLSEGIEMVFRLSIAILMICKEDLLKLDMEGLLKYFREDIIPRLEIEPEYLVQLACQVKYDAKKLKKMCKDYTTMKTKEQEEMVELRRLRTENRLLRQRLDSLETESAELAEQLIKGQVCKAQVSEENDIIRGDLSRLQQAEKEYKTTIAKLEVKIAELETLLKERTINYSQEAQNVIQDIQEELVAVKLREAENHVEIKTLQEKVEELEAINKSLREREPEDPVAQLQDELIAVKLREAEANLAMKELRRKIQDLQAMWQEHMQQAHSSAGSGDGQSSQPNSLEPTSSNSNSIGTTGSFYSNSGVSNNNKVGTNLTGASQPSSLTSVTSSPLKFIGNAVKRNSDQSSEIARLKQELLTFNMRDADSSAEIKELRLRTMELEAQNQVQLNQIRRQADELSRTKKEIQIEKDKQLELQNQIREERRKCSDLDFKFKEDNITRRIKDMEHTHKTAELTQKISSLEAKIEELITAKKLSESGDEPKDAQELQDRMAELQTEMFRLDVNKSKLSAFNS</sequence>
<evidence type="ECO:0000256" key="1">
    <source>
        <dbReference type="SAM" id="Coils"/>
    </source>
</evidence>
<dbReference type="Gene3D" id="1.10.10.750">
    <property type="entry name" value="Ypt/Rab-GAP domain of gyp1p, domain 1"/>
    <property type="match status" value="1"/>
</dbReference>
<name>A0ABQ7SDC3_9ACAR</name>
<feature type="region of interest" description="Disordered" evidence="2">
    <location>
        <begin position="476"/>
        <end position="521"/>
    </location>
</feature>
<organism evidence="4 5">
    <name type="scientific">Fragariocoptes setiger</name>
    <dbReference type="NCBI Taxonomy" id="1670756"/>
    <lineage>
        <taxon>Eukaryota</taxon>
        <taxon>Metazoa</taxon>
        <taxon>Ecdysozoa</taxon>
        <taxon>Arthropoda</taxon>
        <taxon>Chelicerata</taxon>
        <taxon>Arachnida</taxon>
        <taxon>Acari</taxon>
        <taxon>Acariformes</taxon>
        <taxon>Trombidiformes</taxon>
        <taxon>Prostigmata</taxon>
        <taxon>Eupodina</taxon>
        <taxon>Eriophyoidea</taxon>
        <taxon>Phytoptidae</taxon>
        <taxon>Fragariocoptes</taxon>
    </lineage>
</organism>
<evidence type="ECO:0000313" key="4">
    <source>
        <dbReference type="EMBL" id="KAG9511419.1"/>
    </source>
</evidence>
<dbReference type="InterPro" id="IPR035969">
    <property type="entry name" value="Rab-GAP_TBC_sf"/>
</dbReference>
<evidence type="ECO:0000256" key="2">
    <source>
        <dbReference type="SAM" id="MobiDB-lite"/>
    </source>
</evidence>
<dbReference type="Gene3D" id="1.10.8.270">
    <property type="entry name" value="putative rabgap domain of human tbc1 domain family member 14 like domains"/>
    <property type="match status" value="1"/>
</dbReference>
<feature type="coiled-coil region" evidence="1">
    <location>
        <begin position="586"/>
        <end position="641"/>
    </location>
</feature>
<accession>A0ABQ7SDC3</accession>
<dbReference type="Proteomes" id="UP000825002">
    <property type="component" value="Unassembled WGS sequence"/>
</dbReference>
<protein>
    <submittedName>
        <fullName evidence="4">Ecotropic viral integration site 5 ortholog-like</fullName>
    </submittedName>
</protein>
<dbReference type="PANTHER" id="PTHR47219:SF22">
    <property type="entry name" value="RAB-GAP TBC DOMAIN-CONTAINING PROTEIN"/>
    <property type="match status" value="1"/>
</dbReference>
<dbReference type="EMBL" id="JAIFTH010000003">
    <property type="protein sequence ID" value="KAG9511419.1"/>
    <property type="molecule type" value="Genomic_DNA"/>
</dbReference>
<dbReference type="InterPro" id="IPR000195">
    <property type="entry name" value="Rab-GAP-TBC_dom"/>
</dbReference>
<evidence type="ECO:0000259" key="3">
    <source>
        <dbReference type="PROSITE" id="PS50086"/>
    </source>
</evidence>
<feature type="compositionally biased region" description="Low complexity" evidence="2">
    <location>
        <begin position="502"/>
        <end position="521"/>
    </location>
</feature>
<keyword evidence="1" id="KW-0175">Coiled coil</keyword>
<reference evidence="4 5" key="1">
    <citation type="submission" date="2020-10" db="EMBL/GenBank/DDBJ databases">
        <authorList>
            <person name="Klimov P.B."/>
            <person name="Dyachkov S.M."/>
            <person name="Chetverikov P.E."/>
        </authorList>
    </citation>
    <scope>NUCLEOTIDE SEQUENCE [LARGE SCALE GENOMIC DNA]</scope>
    <source>
        <strain evidence="4">BMOC 18-1129-001#AD2665</strain>
        <tissue evidence="4">Entire mites</tissue>
    </source>
</reference>
<dbReference type="SUPFAM" id="SSF47923">
    <property type="entry name" value="Ypt/Rab-GAP domain of gyp1p"/>
    <property type="match status" value="2"/>
</dbReference>
<comment type="caution">
    <text evidence="4">The sequence shown here is derived from an EMBL/GenBank/DDBJ whole genome shotgun (WGS) entry which is preliminary data.</text>
</comment>
<dbReference type="Pfam" id="PF00566">
    <property type="entry name" value="RabGAP-TBC"/>
    <property type="match status" value="1"/>
</dbReference>
<dbReference type="PANTHER" id="PTHR47219">
    <property type="entry name" value="RAB GTPASE-ACTIVATING PROTEIN 1-LIKE"/>
    <property type="match status" value="1"/>
</dbReference>
<dbReference type="SMART" id="SM00164">
    <property type="entry name" value="TBC"/>
    <property type="match status" value="1"/>
</dbReference>
<feature type="domain" description="Rab-GAP TBC" evidence="3">
    <location>
        <begin position="34"/>
        <end position="220"/>
    </location>
</feature>